<dbReference type="CDD" id="cd00156">
    <property type="entry name" value="REC"/>
    <property type="match status" value="1"/>
</dbReference>
<dbReference type="Pfam" id="PF05227">
    <property type="entry name" value="CHASE3"/>
    <property type="match status" value="1"/>
</dbReference>
<feature type="transmembrane region" description="Helical" evidence="9">
    <location>
        <begin position="12"/>
        <end position="31"/>
    </location>
</feature>
<name>A0A1H7Y3G9_9BACT</name>
<evidence type="ECO:0000256" key="7">
    <source>
        <dbReference type="PROSITE-ProRule" id="PRU00169"/>
    </source>
</evidence>
<dbReference type="EMBL" id="FOBB01000004">
    <property type="protein sequence ID" value="SEM39878.1"/>
    <property type="molecule type" value="Genomic_DNA"/>
</dbReference>
<dbReference type="PANTHER" id="PTHR43047">
    <property type="entry name" value="TWO-COMPONENT HISTIDINE PROTEIN KINASE"/>
    <property type="match status" value="1"/>
</dbReference>
<dbReference type="STRING" id="573321.SAMN04488505_104278"/>
<keyword evidence="14" id="KW-1185">Reference proteome</keyword>
<keyword evidence="5" id="KW-0808">Transferase</keyword>
<organism evidence="13 14">
    <name type="scientific">Chitinophaga rupis</name>
    <dbReference type="NCBI Taxonomy" id="573321"/>
    <lineage>
        <taxon>Bacteria</taxon>
        <taxon>Pseudomonadati</taxon>
        <taxon>Bacteroidota</taxon>
        <taxon>Chitinophagia</taxon>
        <taxon>Chitinophagales</taxon>
        <taxon>Chitinophagaceae</taxon>
        <taxon>Chitinophaga</taxon>
    </lineage>
</organism>
<dbReference type="SMART" id="SM00387">
    <property type="entry name" value="HATPase_c"/>
    <property type="match status" value="1"/>
</dbReference>
<dbReference type="InterPro" id="IPR003660">
    <property type="entry name" value="HAMP_dom"/>
</dbReference>
<dbReference type="CDD" id="cd19410">
    <property type="entry name" value="HK9-like_sensor"/>
    <property type="match status" value="1"/>
</dbReference>
<evidence type="ECO:0000313" key="14">
    <source>
        <dbReference type="Proteomes" id="UP000198984"/>
    </source>
</evidence>
<dbReference type="Gene3D" id="6.10.340.10">
    <property type="match status" value="1"/>
</dbReference>
<evidence type="ECO:0000259" key="12">
    <source>
        <dbReference type="PROSITE" id="PS50885"/>
    </source>
</evidence>
<dbReference type="EC" id="2.7.13.3" evidence="3"/>
<dbReference type="GO" id="GO:0005886">
    <property type="term" value="C:plasma membrane"/>
    <property type="evidence" value="ECO:0007669"/>
    <property type="project" value="TreeGrafter"/>
</dbReference>
<dbReference type="InterPro" id="IPR036890">
    <property type="entry name" value="HATPase_C_sf"/>
</dbReference>
<feature type="domain" description="Response regulatory" evidence="11">
    <location>
        <begin position="935"/>
        <end position="1051"/>
    </location>
</feature>
<evidence type="ECO:0000256" key="3">
    <source>
        <dbReference type="ARBA" id="ARBA00012438"/>
    </source>
</evidence>
<dbReference type="InterPro" id="IPR003594">
    <property type="entry name" value="HATPase_dom"/>
</dbReference>
<dbReference type="SMART" id="SM00448">
    <property type="entry name" value="REC"/>
    <property type="match status" value="3"/>
</dbReference>
<keyword evidence="9" id="KW-0472">Membrane</keyword>
<dbReference type="SMART" id="SM00388">
    <property type="entry name" value="HisKA"/>
    <property type="match status" value="1"/>
</dbReference>
<dbReference type="AlphaFoldDB" id="A0A1H7Y3G9"/>
<keyword evidence="6 13" id="KW-0418">Kinase</keyword>
<feature type="modified residue" description="4-aspartylphosphate" evidence="7">
    <location>
        <position position="862"/>
    </location>
</feature>
<dbReference type="Pfam" id="PF13185">
    <property type="entry name" value="GAF_2"/>
    <property type="match status" value="1"/>
</dbReference>
<dbReference type="PANTHER" id="PTHR43047:SF72">
    <property type="entry name" value="OSMOSENSING HISTIDINE PROTEIN KINASE SLN1"/>
    <property type="match status" value="1"/>
</dbReference>
<dbReference type="FunFam" id="3.30.565.10:FF:000010">
    <property type="entry name" value="Sensor histidine kinase RcsC"/>
    <property type="match status" value="1"/>
</dbReference>
<evidence type="ECO:0000256" key="6">
    <source>
        <dbReference type="ARBA" id="ARBA00022777"/>
    </source>
</evidence>
<dbReference type="GO" id="GO:0000155">
    <property type="term" value="F:phosphorelay sensor kinase activity"/>
    <property type="evidence" value="ECO:0007669"/>
    <property type="project" value="InterPro"/>
</dbReference>
<keyword evidence="9" id="KW-0812">Transmembrane</keyword>
<evidence type="ECO:0000256" key="1">
    <source>
        <dbReference type="ARBA" id="ARBA00000085"/>
    </source>
</evidence>
<dbReference type="InterPro" id="IPR005467">
    <property type="entry name" value="His_kinase_dom"/>
</dbReference>
<dbReference type="Proteomes" id="UP000198984">
    <property type="component" value="Unassembled WGS sequence"/>
</dbReference>
<dbReference type="Gene3D" id="3.40.50.2300">
    <property type="match status" value="3"/>
</dbReference>
<dbReference type="SMART" id="SM00065">
    <property type="entry name" value="GAF"/>
    <property type="match status" value="1"/>
</dbReference>
<gene>
    <name evidence="13" type="ORF">SAMN04488505_104278</name>
</gene>
<dbReference type="CDD" id="cd00082">
    <property type="entry name" value="HisKA"/>
    <property type="match status" value="1"/>
</dbReference>
<feature type="coiled-coil region" evidence="8">
    <location>
        <begin position="434"/>
        <end position="510"/>
    </location>
</feature>
<dbReference type="CDD" id="cd17546">
    <property type="entry name" value="REC_hyHK_CKI1_RcsC-like"/>
    <property type="match status" value="1"/>
</dbReference>
<comment type="subcellular location">
    <subcellularLocation>
        <location evidence="2">Membrane</location>
    </subcellularLocation>
</comment>
<evidence type="ECO:0000256" key="9">
    <source>
        <dbReference type="SAM" id="Phobius"/>
    </source>
</evidence>
<reference evidence="13 14" key="1">
    <citation type="submission" date="2016-10" db="EMBL/GenBank/DDBJ databases">
        <authorList>
            <person name="de Groot N.N."/>
        </authorList>
    </citation>
    <scope>NUCLEOTIDE SEQUENCE [LARGE SCALE GENOMIC DNA]</scope>
    <source>
        <strain evidence="13 14">DSM 21039</strain>
    </source>
</reference>
<dbReference type="InterPro" id="IPR001789">
    <property type="entry name" value="Sig_transdc_resp-reg_receiver"/>
</dbReference>
<keyword evidence="9" id="KW-1133">Transmembrane helix</keyword>
<evidence type="ECO:0000256" key="4">
    <source>
        <dbReference type="ARBA" id="ARBA00022553"/>
    </source>
</evidence>
<comment type="catalytic activity">
    <reaction evidence="1">
        <text>ATP + protein L-histidine = ADP + protein N-phospho-L-histidine.</text>
        <dbReference type="EC" id="2.7.13.3"/>
    </reaction>
</comment>
<accession>A0A1H7Y3G9</accession>
<evidence type="ECO:0000256" key="8">
    <source>
        <dbReference type="SAM" id="Coils"/>
    </source>
</evidence>
<feature type="domain" description="HAMP" evidence="12">
    <location>
        <begin position="220"/>
        <end position="272"/>
    </location>
</feature>
<protein>
    <recommendedName>
        <fullName evidence="3">histidine kinase</fullName>
        <ecNumber evidence="3">2.7.13.3</ecNumber>
    </recommendedName>
</protein>
<dbReference type="SUPFAM" id="SSF55781">
    <property type="entry name" value="GAF domain-like"/>
    <property type="match status" value="1"/>
</dbReference>
<evidence type="ECO:0000256" key="2">
    <source>
        <dbReference type="ARBA" id="ARBA00004370"/>
    </source>
</evidence>
<feature type="domain" description="Response regulatory" evidence="11">
    <location>
        <begin position="1081"/>
        <end position="1198"/>
    </location>
</feature>
<keyword evidence="8" id="KW-0175">Coiled coil</keyword>
<dbReference type="InterPro" id="IPR029016">
    <property type="entry name" value="GAF-like_dom_sf"/>
</dbReference>
<dbReference type="Gene3D" id="3.30.565.10">
    <property type="entry name" value="Histidine kinase-like ATPase, C-terminal domain"/>
    <property type="match status" value="1"/>
</dbReference>
<dbReference type="PROSITE" id="PS50109">
    <property type="entry name" value="HIS_KIN"/>
    <property type="match status" value="1"/>
</dbReference>
<feature type="domain" description="Response regulatory" evidence="11">
    <location>
        <begin position="813"/>
        <end position="926"/>
    </location>
</feature>
<feature type="modified residue" description="4-aspartylphosphate" evidence="7">
    <location>
        <position position="1131"/>
    </location>
</feature>
<dbReference type="SUPFAM" id="SSF47384">
    <property type="entry name" value="Homodimeric domain of signal transducing histidine kinase"/>
    <property type="match status" value="1"/>
</dbReference>
<evidence type="ECO:0000259" key="11">
    <source>
        <dbReference type="PROSITE" id="PS50110"/>
    </source>
</evidence>
<dbReference type="Pfam" id="PF00512">
    <property type="entry name" value="HisKA"/>
    <property type="match status" value="1"/>
</dbReference>
<dbReference type="InterPro" id="IPR011006">
    <property type="entry name" value="CheY-like_superfamily"/>
</dbReference>
<dbReference type="Pfam" id="PF02518">
    <property type="entry name" value="HATPase_c"/>
    <property type="match status" value="1"/>
</dbReference>
<dbReference type="RefSeq" id="WP_089915054.1">
    <property type="nucleotide sequence ID" value="NZ_FOBB01000004.1"/>
</dbReference>
<evidence type="ECO:0000256" key="5">
    <source>
        <dbReference type="ARBA" id="ARBA00022679"/>
    </source>
</evidence>
<dbReference type="InterPro" id="IPR003018">
    <property type="entry name" value="GAF"/>
</dbReference>
<dbReference type="InterPro" id="IPR007891">
    <property type="entry name" value="CHASE3"/>
</dbReference>
<dbReference type="GO" id="GO:0009927">
    <property type="term" value="F:histidine phosphotransfer kinase activity"/>
    <property type="evidence" value="ECO:0007669"/>
    <property type="project" value="TreeGrafter"/>
</dbReference>
<dbReference type="InterPro" id="IPR003661">
    <property type="entry name" value="HisK_dim/P_dom"/>
</dbReference>
<dbReference type="CDD" id="cd06225">
    <property type="entry name" value="HAMP"/>
    <property type="match status" value="1"/>
</dbReference>
<dbReference type="Gene3D" id="3.30.450.40">
    <property type="match status" value="1"/>
</dbReference>
<dbReference type="PROSITE" id="PS50110">
    <property type="entry name" value="RESPONSE_REGULATORY"/>
    <property type="match status" value="3"/>
</dbReference>
<proteinExistence type="predicted"/>
<feature type="domain" description="Histidine kinase" evidence="10">
    <location>
        <begin position="534"/>
        <end position="753"/>
    </location>
</feature>
<dbReference type="SMART" id="SM00304">
    <property type="entry name" value="HAMP"/>
    <property type="match status" value="1"/>
</dbReference>
<dbReference type="OrthoDB" id="9811889at2"/>
<dbReference type="PROSITE" id="PS50885">
    <property type="entry name" value="HAMP"/>
    <property type="match status" value="1"/>
</dbReference>
<dbReference type="Gene3D" id="1.10.287.130">
    <property type="match status" value="1"/>
</dbReference>
<dbReference type="SUPFAM" id="SSF55874">
    <property type="entry name" value="ATPase domain of HSP90 chaperone/DNA topoisomerase II/histidine kinase"/>
    <property type="match status" value="1"/>
</dbReference>
<dbReference type="SUPFAM" id="SSF52172">
    <property type="entry name" value="CheY-like"/>
    <property type="match status" value="3"/>
</dbReference>
<dbReference type="CDD" id="cd16922">
    <property type="entry name" value="HATPase_EvgS-ArcB-TorS-like"/>
    <property type="match status" value="1"/>
</dbReference>
<dbReference type="InterPro" id="IPR036097">
    <property type="entry name" value="HisK_dim/P_sf"/>
</dbReference>
<dbReference type="Pfam" id="PF00072">
    <property type="entry name" value="Response_reg"/>
    <property type="match status" value="3"/>
</dbReference>
<keyword evidence="4 7" id="KW-0597">Phosphoprotein</keyword>
<evidence type="ECO:0000259" key="10">
    <source>
        <dbReference type="PROSITE" id="PS50109"/>
    </source>
</evidence>
<dbReference type="PRINTS" id="PR00344">
    <property type="entry name" value="BCTRLSENSOR"/>
</dbReference>
<feature type="modified residue" description="4-aspartylphosphate" evidence="7">
    <location>
        <position position="984"/>
    </location>
</feature>
<feature type="transmembrane region" description="Helical" evidence="9">
    <location>
        <begin position="175"/>
        <end position="199"/>
    </location>
</feature>
<evidence type="ECO:0000313" key="13">
    <source>
        <dbReference type="EMBL" id="SEM39878.1"/>
    </source>
</evidence>
<sequence>MNESFKRNLIITYGLSLFLVIISSVASYMSIHNLLEGQGLVDHTNNVIMKLEQISSALKDGETGQRGYLLTGKTEFLDPYNGARDRALTALNEVEKLTLDNASQQQSLQQLRDLVVRRFALLRDIIDAKKRGVANNEQDLTLGKVQMDEIRRLVTTMQDREQALLTQRTEKTNRFAAYTPVLIVIASLLSLLVAIVSFLRVNADYDRRVVLQRALEQKDIDTSNRLAIIQGIADKISGGDYQVRVSDEGKDVLGSLGVALNKMAQSLDYSFATLSHKEWTQTGIASLNEKMIGEKQLDVLTYNIIEFITDYTSSQVGAVYLMKDEETLGLTASYGLNKDSVKKTLFLGEELAGQAALSRKDLLLENITDAALVVNHTAGSIKPQSIIAVPIIYERRLKGVIELATLGTYSPVVREFLKIASYNIGQAIHSAKDHQRLQDLLAETQAQSEELQSQHSELENINTELEAQSQKLQASEEELRVQQEELQQANQELEERSRLLEEKNELILERNFEIQAKAEELAQTTKYKSEFLANMSHELRTPLNSILLLSRLLSENHAGNLLSDQIEYATVIRSSGNGLLTLIDEILDLSKIESGKMELEYEFVDIESVTGEMSSLFGPIAKDKNITFRIAAADDLPKMLETDRLRLQQILRNLISNALKFTARGAVTLHISKDAHTISFAVQDTGIGIPADKQQTVFEAFQQADGSTRRKYGGSGLGLSISRELAKLLGGEISLESEEGKGSTFTLTLPLQKGASIHPAKPIIPAPVQEEITASQQEKPKEDELMKDPQFLSAHIPPAVPDDRDTITAGEKVILIIEDDTAFARSLLDYTRQKGYKGIVAVRGDEGVELARRFRPLGILLDIQLPVKTGWEVMEELKADAATRPIPVHMMSSYQAKTRSLSRGAVDFINKPVDIDKLSDVFQRIEQALSRHPKKVLIVEENQKHAQALAYYLDGFNVHTQIRTTVGDGITALNRSEVDCVILDMGVPAQHSYDVLEEVKKSPGYENLPIIVFTGRNLSHVEEMRIKQYADSIVVKTAHSYQRILDEVSLFLHLVEENTKDRGVTRYKRMGALSEVLKGKVVLVADDDVRNIFSLTKSLEAYGMKVISAIDGREALKQLDETPNVDLVLMDMMMPEMDGYEATRRIRQMHKYRNLPVIAVTAKAMTGDREKCINAGASDYITKPVDVDQLVSLLRVWLYE</sequence>
<dbReference type="InterPro" id="IPR004358">
    <property type="entry name" value="Sig_transdc_His_kin-like_C"/>
</dbReference>